<dbReference type="Pfam" id="PF21982">
    <property type="entry name" value="RecX_HTH1"/>
    <property type="match status" value="1"/>
</dbReference>
<feature type="domain" description="RecX third three-helical" evidence="8">
    <location>
        <begin position="257"/>
        <end position="299"/>
    </location>
</feature>
<dbReference type="HAMAP" id="MF_01114">
    <property type="entry name" value="RecX"/>
    <property type="match status" value="1"/>
</dbReference>
<evidence type="ECO:0000256" key="5">
    <source>
        <dbReference type="HAMAP-Rule" id="MF_01114"/>
    </source>
</evidence>
<keyword evidence="4 5" id="KW-0963">Cytoplasm</keyword>
<evidence type="ECO:0000259" key="9">
    <source>
        <dbReference type="Pfam" id="PF21982"/>
    </source>
</evidence>
<dbReference type="Pfam" id="PF21981">
    <property type="entry name" value="RecX_HTH3"/>
    <property type="match status" value="1"/>
</dbReference>
<comment type="caution">
    <text evidence="10">The sequence shown here is derived from an EMBL/GenBank/DDBJ whole genome shotgun (WGS) entry which is preliminary data.</text>
</comment>
<dbReference type="InterPro" id="IPR036388">
    <property type="entry name" value="WH-like_DNA-bd_sf"/>
</dbReference>
<name>A0ABS2LBS3_9CELL</name>
<feature type="compositionally biased region" description="Basic and acidic residues" evidence="6">
    <location>
        <begin position="129"/>
        <end position="139"/>
    </location>
</feature>
<accession>A0ABS2LBS3</accession>
<dbReference type="PANTHER" id="PTHR33602:SF1">
    <property type="entry name" value="REGULATORY PROTEIN RECX FAMILY PROTEIN"/>
    <property type="match status" value="1"/>
</dbReference>
<evidence type="ECO:0000256" key="6">
    <source>
        <dbReference type="SAM" id="MobiDB-lite"/>
    </source>
</evidence>
<gene>
    <name evidence="5" type="primary">recX</name>
    <name evidence="10" type="ORF">JOD49_000687</name>
</gene>
<proteinExistence type="inferred from homology"/>
<dbReference type="InterPro" id="IPR003783">
    <property type="entry name" value="Regulatory_RecX"/>
</dbReference>
<feature type="compositionally biased region" description="Gly residues" evidence="6">
    <location>
        <begin position="108"/>
        <end position="117"/>
    </location>
</feature>
<evidence type="ECO:0000256" key="1">
    <source>
        <dbReference type="ARBA" id="ARBA00004496"/>
    </source>
</evidence>
<comment type="similarity">
    <text evidence="2 5">Belongs to the RecX family.</text>
</comment>
<evidence type="ECO:0000259" key="7">
    <source>
        <dbReference type="Pfam" id="PF02631"/>
    </source>
</evidence>
<dbReference type="Gene3D" id="1.10.10.10">
    <property type="entry name" value="Winged helix-like DNA-binding domain superfamily/Winged helix DNA-binding domain"/>
    <property type="match status" value="1"/>
</dbReference>
<keyword evidence="11" id="KW-1185">Reference proteome</keyword>
<feature type="compositionally biased region" description="Gly residues" evidence="6">
    <location>
        <begin position="62"/>
        <end position="82"/>
    </location>
</feature>
<organism evidence="10 11">
    <name type="scientific">Oerskovia jenensis</name>
    <dbReference type="NCBI Taxonomy" id="162169"/>
    <lineage>
        <taxon>Bacteria</taxon>
        <taxon>Bacillati</taxon>
        <taxon>Actinomycetota</taxon>
        <taxon>Actinomycetes</taxon>
        <taxon>Micrococcales</taxon>
        <taxon>Cellulomonadaceae</taxon>
        <taxon>Oerskovia</taxon>
    </lineage>
</organism>
<protein>
    <recommendedName>
        <fullName evidence="3 5">Regulatory protein RecX</fullName>
    </recommendedName>
</protein>
<feature type="region of interest" description="Disordered" evidence="6">
    <location>
        <begin position="1"/>
        <end position="161"/>
    </location>
</feature>
<evidence type="ECO:0000313" key="10">
    <source>
        <dbReference type="EMBL" id="MBM7477767.1"/>
    </source>
</evidence>
<sequence length="327" mass="34041">MPEWARPLPGEEGDAPVGASGRSPGAAKPARASRPATDGPEDGPQGGATGGRSATGPRTAGRGSGAGFGSGGFGSGRRGAGGSARSREGGSGASGRGGFGERSSSGFGSSGLGGGFGSTSSQRGAGGSRRKEYSGERKERKPRPTVADRVESGALAGPELTEHAREAILRTLTAAPKSRRQLMDAMTRKGYPPEVLEPILERFEEVGLVDDAEYAGMIVRTRHGERGLSRRAIAQELRRKGIDDDTATGALDQVDDDDEAAAARDLVQRRLARTTGLDREVRTRRIVGMLARKGYSPSLALGLVREELAREGEPADDDEPFGGFDDL</sequence>
<evidence type="ECO:0000256" key="2">
    <source>
        <dbReference type="ARBA" id="ARBA00009695"/>
    </source>
</evidence>
<comment type="subcellular location">
    <subcellularLocation>
        <location evidence="1 5">Cytoplasm</location>
    </subcellularLocation>
</comment>
<feature type="domain" description="RecX first three-helical" evidence="9">
    <location>
        <begin position="164"/>
        <end position="202"/>
    </location>
</feature>
<dbReference type="PANTHER" id="PTHR33602">
    <property type="entry name" value="REGULATORY PROTEIN RECX FAMILY PROTEIN"/>
    <property type="match status" value="1"/>
</dbReference>
<dbReference type="RefSeq" id="WP_205305979.1">
    <property type="nucleotide sequence ID" value="NZ_BAAAVF010000005.1"/>
</dbReference>
<dbReference type="EMBL" id="JAFBBO010000001">
    <property type="protein sequence ID" value="MBM7477767.1"/>
    <property type="molecule type" value="Genomic_DNA"/>
</dbReference>
<dbReference type="Proteomes" id="UP000698059">
    <property type="component" value="Unassembled WGS sequence"/>
</dbReference>
<reference evidence="10 11" key="1">
    <citation type="submission" date="2021-01" db="EMBL/GenBank/DDBJ databases">
        <title>Sequencing the genomes of 1000 actinobacteria strains.</title>
        <authorList>
            <person name="Klenk H.-P."/>
        </authorList>
    </citation>
    <scope>NUCLEOTIDE SEQUENCE [LARGE SCALE GENOMIC DNA]</scope>
    <source>
        <strain evidence="10 11">DSM 46000</strain>
    </source>
</reference>
<evidence type="ECO:0000256" key="4">
    <source>
        <dbReference type="ARBA" id="ARBA00022490"/>
    </source>
</evidence>
<comment type="function">
    <text evidence="5">Modulates RecA activity.</text>
</comment>
<dbReference type="Pfam" id="PF02631">
    <property type="entry name" value="RecX_HTH2"/>
    <property type="match status" value="1"/>
</dbReference>
<evidence type="ECO:0000313" key="11">
    <source>
        <dbReference type="Proteomes" id="UP000698059"/>
    </source>
</evidence>
<dbReference type="InterPro" id="IPR053926">
    <property type="entry name" value="RecX_HTH_1st"/>
</dbReference>
<dbReference type="InterPro" id="IPR053925">
    <property type="entry name" value="RecX_HTH_3rd"/>
</dbReference>
<evidence type="ECO:0000256" key="3">
    <source>
        <dbReference type="ARBA" id="ARBA00018111"/>
    </source>
</evidence>
<evidence type="ECO:0000259" key="8">
    <source>
        <dbReference type="Pfam" id="PF21981"/>
    </source>
</evidence>
<feature type="compositionally biased region" description="Gly residues" evidence="6">
    <location>
        <begin position="89"/>
        <end position="100"/>
    </location>
</feature>
<feature type="domain" description="RecX second three-helical" evidence="7">
    <location>
        <begin position="210"/>
        <end position="251"/>
    </location>
</feature>
<dbReference type="InterPro" id="IPR053924">
    <property type="entry name" value="RecX_HTH_2nd"/>
</dbReference>